<accession>A0A371EBQ7</accession>
<gene>
    <name evidence="2" type="ORF">CR513_58100</name>
</gene>
<dbReference type="AlphaFoldDB" id="A0A371EBQ7"/>
<evidence type="ECO:0000313" key="3">
    <source>
        <dbReference type="Proteomes" id="UP000257109"/>
    </source>
</evidence>
<feature type="compositionally biased region" description="Basic and acidic residues" evidence="1">
    <location>
        <begin position="30"/>
        <end position="42"/>
    </location>
</feature>
<feature type="region of interest" description="Disordered" evidence="1">
    <location>
        <begin position="1"/>
        <end position="42"/>
    </location>
</feature>
<evidence type="ECO:0000313" key="2">
    <source>
        <dbReference type="EMBL" id="RDX63468.1"/>
    </source>
</evidence>
<organism evidence="2 3">
    <name type="scientific">Mucuna pruriens</name>
    <name type="common">Velvet bean</name>
    <name type="synonym">Dolichos pruriens</name>
    <dbReference type="NCBI Taxonomy" id="157652"/>
    <lineage>
        <taxon>Eukaryota</taxon>
        <taxon>Viridiplantae</taxon>
        <taxon>Streptophyta</taxon>
        <taxon>Embryophyta</taxon>
        <taxon>Tracheophyta</taxon>
        <taxon>Spermatophyta</taxon>
        <taxon>Magnoliopsida</taxon>
        <taxon>eudicotyledons</taxon>
        <taxon>Gunneridae</taxon>
        <taxon>Pentapetalae</taxon>
        <taxon>rosids</taxon>
        <taxon>fabids</taxon>
        <taxon>Fabales</taxon>
        <taxon>Fabaceae</taxon>
        <taxon>Papilionoideae</taxon>
        <taxon>50 kb inversion clade</taxon>
        <taxon>NPAAA clade</taxon>
        <taxon>indigoferoid/millettioid clade</taxon>
        <taxon>Phaseoleae</taxon>
        <taxon>Mucuna</taxon>
    </lineage>
</organism>
<proteinExistence type="predicted"/>
<feature type="region of interest" description="Disordered" evidence="1">
    <location>
        <begin position="90"/>
        <end position="110"/>
    </location>
</feature>
<feature type="non-terminal residue" evidence="2">
    <location>
        <position position="1"/>
    </location>
</feature>
<keyword evidence="3" id="KW-1185">Reference proteome</keyword>
<dbReference type="Proteomes" id="UP000257109">
    <property type="component" value="Unassembled WGS sequence"/>
</dbReference>
<reference evidence="2" key="1">
    <citation type="submission" date="2018-05" db="EMBL/GenBank/DDBJ databases">
        <title>Draft genome of Mucuna pruriens seed.</title>
        <authorList>
            <person name="Nnadi N.E."/>
            <person name="Vos R."/>
            <person name="Hasami M.H."/>
            <person name="Devisetty U.K."/>
            <person name="Aguiy J.C."/>
        </authorList>
    </citation>
    <scope>NUCLEOTIDE SEQUENCE [LARGE SCALE GENOMIC DNA]</scope>
    <source>
        <strain evidence="2">JCA_2017</strain>
    </source>
</reference>
<evidence type="ECO:0000256" key="1">
    <source>
        <dbReference type="SAM" id="MobiDB-lite"/>
    </source>
</evidence>
<sequence length="110" mass="12543">MVGNVSSNFSDLNQGGAKKRQDCFYVDGEPPSKEGRIREEEKGCQRHHLGEAKQWNLSTRLHLPTHFFLPSTPVNVPPPFTYHQSQYQAPYHPTMPVRPNHRPLTPPTAQ</sequence>
<feature type="compositionally biased region" description="Polar residues" evidence="1">
    <location>
        <begin position="1"/>
        <end position="13"/>
    </location>
</feature>
<name>A0A371EBQ7_MUCPR</name>
<comment type="caution">
    <text evidence="2">The sequence shown here is derived from an EMBL/GenBank/DDBJ whole genome shotgun (WGS) entry which is preliminary data.</text>
</comment>
<protein>
    <submittedName>
        <fullName evidence="2">Uncharacterized protein</fullName>
    </submittedName>
</protein>
<dbReference type="EMBL" id="QJKJ01014880">
    <property type="protein sequence ID" value="RDX63468.1"/>
    <property type="molecule type" value="Genomic_DNA"/>
</dbReference>